<keyword evidence="6" id="KW-1185">Reference proteome</keyword>
<dbReference type="GO" id="GO:0009116">
    <property type="term" value="P:nucleoside metabolic process"/>
    <property type="evidence" value="ECO:0007669"/>
    <property type="project" value="InterPro"/>
</dbReference>
<proteinExistence type="predicted"/>
<gene>
    <name evidence="5" type="ORF">GCWU000321_01479</name>
</gene>
<dbReference type="HOGENOM" id="CLU_068457_0_0_9"/>
<comment type="catalytic activity">
    <reaction evidence="3">
        <text>uridine + phosphate = alpha-D-ribose 1-phosphate + uracil</text>
        <dbReference type="Rhea" id="RHEA:24388"/>
        <dbReference type="ChEBI" id="CHEBI:16704"/>
        <dbReference type="ChEBI" id="CHEBI:17568"/>
        <dbReference type="ChEBI" id="CHEBI:43474"/>
        <dbReference type="ChEBI" id="CHEBI:57720"/>
        <dbReference type="EC" id="2.4.2.3"/>
    </reaction>
</comment>
<comment type="caution">
    <text evidence="5">The sequence shown here is derived from an EMBL/GenBank/DDBJ whole genome shotgun (WGS) entry which is preliminary data.</text>
</comment>
<evidence type="ECO:0000256" key="1">
    <source>
        <dbReference type="ARBA" id="ARBA00011888"/>
    </source>
</evidence>
<dbReference type="GO" id="GO:0004850">
    <property type="term" value="F:uridine phosphorylase activity"/>
    <property type="evidence" value="ECO:0007669"/>
    <property type="project" value="UniProtKB-EC"/>
</dbReference>
<evidence type="ECO:0000256" key="2">
    <source>
        <dbReference type="ARBA" id="ARBA00021980"/>
    </source>
</evidence>
<dbReference type="AlphaFoldDB" id="C9LPJ9"/>
<dbReference type="InterPro" id="IPR000845">
    <property type="entry name" value="Nucleoside_phosphorylase_d"/>
</dbReference>
<dbReference type="PANTHER" id="PTHR43691">
    <property type="entry name" value="URIDINE PHOSPHORYLASE"/>
    <property type="match status" value="1"/>
</dbReference>
<name>C9LPJ9_9FIRM</name>
<accession>C9LPJ9</accession>
<evidence type="ECO:0000313" key="6">
    <source>
        <dbReference type="Proteomes" id="UP000004736"/>
    </source>
</evidence>
<dbReference type="PANTHER" id="PTHR43691:SF11">
    <property type="entry name" value="FI09636P-RELATED"/>
    <property type="match status" value="1"/>
</dbReference>
<dbReference type="eggNOG" id="COG2820">
    <property type="taxonomic scope" value="Bacteria"/>
</dbReference>
<dbReference type="CDD" id="cd17767">
    <property type="entry name" value="UP_EcUdp-like"/>
    <property type="match status" value="1"/>
</dbReference>
<dbReference type="OrthoDB" id="9772602at2"/>
<evidence type="ECO:0000256" key="3">
    <source>
        <dbReference type="ARBA" id="ARBA00048447"/>
    </source>
</evidence>
<evidence type="ECO:0000313" key="5">
    <source>
        <dbReference type="EMBL" id="EEW97485.1"/>
    </source>
</evidence>
<dbReference type="NCBIfam" id="NF008383">
    <property type="entry name" value="PRK11178.1"/>
    <property type="match status" value="1"/>
</dbReference>
<feature type="domain" description="Nucleoside phosphorylase" evidence="4">
    <location>
        <begin position="25"/>
        <end position="257"/>
    </location>
</feature>
<dbReference type="GeneID" id="78278053"/>
<dbReference type="STRING" id="592028.GCWU000321_01479"/>
<dbReference type="Proteomes" id="UP000004736">
    <property type="component" value="Unassembled WGS sequence"/>
</dbReference>
<organism evidence="5 6">
    <name type="scientific">Dialister invisus DSM 15470</name>
    <dbReference type="NCBI Taxonomy" id="592028"/>
    <lineage>
        <taxon>Bacteria</taxon>
        <taxon>Bacillati</taxon>
        <taxon>Bacillota</taxon>
        <taxon>Negativicutes</taxon>
        <taxon>Veillonellales</taxon>
        <taxon>Veillonellaceae</taxon>
        <taxon>Dialister</taxon>
    </lineage>
</organism>
<reference evidence="5" key="1">
    <citation type="submission" date="2009-09" db="EMBL/GenBank/DDBJ databases">
        <authorList>
            <person name="Weinstock G."/>
            <person name="Sodergren E."/>
            <person name="Clifton S."/>
            <person name="Fulton L."/>
            <person name="Fulton B."/>
            <person name="Courtney L."/>
            <person name="Fronick C."/>
            <person name="Harrison M."/>
            <person name="Strong C."/>
            <person name="Farmer C."/>
            <person name="Delahaunty K."/>
            <person name="Markovic C."/>
            <person name="Hall O."/>
            <person name="Minx P."/>
            <person name="Tomlinson C."/>
            <person name="Mitreva M."/>
            <person name="Nelson J."/>
            <person name="Hou S."/>
            <person name="Wollam A."/>
            <person name="Pepin K.H."/>
            <person name="Johnson M."/>
            <person name="Bhonagiri V."/>
            <person name="Nash W.E."/>
            <person name="Warren W."/>
            <person name="Chinwalla A."/>
            <person name="Mardis E.R."/>
            <person name="Wilson R.K."/>
        </authorList>
    </citation>
    <scope>NUCLEOTIDE SEQUENCE [LARGE SCALE GENOMIC DNA]</scope>
    <source>
        <strain evidence="5">DSM 15470</strain>
    </source>
</reference>
<dbReference type="EC" id="2.4.2.3" evidence="1"/>
<dbReference type="RefSeq" id="WP_007070417.1">
    <property type="nucleotide sequence ID" value="NZ_GG698602.1"/>
</dbReference>
<protein>
    <recommendedName>
        <fullName evidence="2">Uridine phosphorylase</fullName>
        <ecNumber evidence="1">2.4.2.3</ecNumber>
    </recommendedName>
</protein>
<dbReference type="Pfam" id="PF01048">
    <property type="entry name" value="PNP_UDP_1"/>
    <property type="match status" value="1"/>
</dbReference>
<dbReference type="SUPFAM" id="SSF53167">
    <property type="entry name" value="Purine and uridine phosphorylases"/>
    <property type="match status" value="1"/>
</dbReference>
<dbReference type="GO" id="GO:0005829">
    <property type="term" value="C:cytosol"/>
    <property type="evidence" value="ECO:0007669"/>
    <property type="project" value="TreeGrafter"/>
</dbReference>
<dbReference type="Gene3D" id="3.40.50.1580">
    <property type="entry name" value="Nucleoside phosphorylase domain"/>
    <property type="match status" value="1"/>
</dbReference>
<evidence type="ECO:0000259" key="4">
    <source>
        <dbReference type="Pfam" id="PF01048"/>
    </source>
</evidence>
<dbReference type="InterPro" id="IPR035994">
    <property type="entry name" value="Nucleoside_phosphorylase_sf"/>
</dbReference>
<sequence length="270" mass="29189">MKNYAGPAEIMYHTGLSAGMIRGAKYALLPGDPGRVEGLAKALDRNALFIASHRDYTSWLARIENAPVLVMSTGMGGPCVTFAVEELARLGAETFIRVGTTGSIQEDLHLGDVVINTASVRMDGASRAYAPIEFPAAADMDTVLALREAAEESGIPFKTGISISTDSFWPGQERYDSFGGYVLKRLQGSLEDFQHLGCTNYEMENATLFTLCAVLGLKAASICGVVAKRTDSESVAPHEAYEKAEKRFQKVVKRALEKMISHSRSGENIS</sequence>
<dbReference type="EMBL" id="ACIM02000001">
    <property type="protein sequence ID" value="EEW97485.1"/>
    <property type="molecule type" value="Genomic_DNA"/>
</dbReference>